<keyword evidence="2" id="KW-1185">Reference proteome</keyword>
<dbReference type="SUPFAM" id="SSF47616">
    <property type="entry name" value="GST C-terminal domain-like"/>
    <property type="match status" value="1"/>
</dbReference>
<dbReference type="EMBL" id="LUCM01002784">
    <property type="protein sequence ID" value="KAA0196858.1"/>
    <property type="molecule type" value="Genomic_DNA"/>
</dbReference>
<evidence type="ECO:0008006" key="3">
    <source>
        <dbReference type="Google" id="ProtNLM"/>
    </source>
</evidence>
<evidence type="ECO:0000313" key="2">
    <source>
        <dbReference type="Proteomes" id="UP000728185"/>
    </source>
</evidence>
<dbReference type="OrthoDB" id="6238491at2759"/>
<comment type="caution">
    <text evidence="1">The sequence shown here is derived from an EMBL/GenBank/DDBJ whole genome shotgun (WGS) entry which is preliminary data.</text>
</comment>
<accession>A0A8E0VLZ3</accession>
<sequence length="137" mass="15661">MSAPVLVRNLEQLISENNALKGNSAFMRWHFKATTIDEQVLTYQYLEWMAHNDGKSRSDICVLKDLNMKIRPRAFLTGSRLTAVDLLLASDLYRVLEPLQSAQKETLGSLLRWYNAVSAVSEGKLSQIYVHRMPLYS</sequence>
<dbReference type="AlphaFoldDB" id="A0A8E0VLZ3"/>
<dbReference type="InterPro" id="IPR036282">
    <property type="entry name" value="Glutathione-S-Trfase_C_sf"/>
</dbReference>
<gene>
    <name evidence="1" type="ORF">FBUS_02841</name>
</gene>
<dbReference type="Gene3D" id="1.20.1050.10">
    <property type="match status" value="1"/>
</dbReference>
<evidence type="ECO:0000313" key="1">
    <source>
        <dbReference type="EMBL" id="KAA0196858.1"/>
    </source>
</evidence>
<proteinExistence type="predicted"/>
<protein>
    <recommendedName>
        <fullName evidence="3">GST C-terminal domain-containing protein</fullName>
    </recommendedName>
</protein>
<reference evidence="1" key="1">
    <citation type="submission" date="2019-05" db="EMBL/GenBank/DDBJ databases">
        <title>Annotation for the trematode Fasciolopsis buski.</title>
        <authorList>
            <person name="Choi Y.-J."/>
        </authorList>
    </citation>
    <scope>NUCLEOTIDE SEQUENCE</scope>
    <source>
        <strain evidence="1">HT</strain>
        <tissue evidence="1">Whole worm</tissue>
    </source>
</reference>
<organism evidence="1 2">
    <name type="scientific">Fasciolopsis buskii</name>
    <dbReference type="NCBI Taxonomy" id="27845"/>
    <lineage>
        <taxon>Eukaryota</taxon>
        <taxon>Metazoa</taxon>
        <taxon>Spiralia</taxon>
        <taxon>Lophotrochozoa</taxon>
        <taxon>Platyhelminthes</taxon>
        <taxon>Trematoda</taxon>
        <taxon>Digenea</taxon>
        <taxon>Plagiorchiida</taxon>
        <taxon>Echinostomata</taxon>
        <taxon>Echinostomatoidea</taxon>
        <taxon>Fasciolidae</taxon>
        <taxon>Fasciolopsis</taxon>
    </lineage>
</organism>
<dbReference type="Proteomes" id="UP000728185">
    <property type="component" value="Unassembled WGS sequence"/>
</dbReference>
<name>A0A8E0VLZ3_9TREM</name>